<evidence type="ECO:0000313" key="1">
    <source>
        <dbReference type="EMBL" id="ELZ08471.1"/>
    </source>
</evidence>
<protein>
    <submittedName>
        <fullName evidence="1">Uncharacterized protein</fullName>
    </submittedName>
</protein>
<proteinExistence type="predicted"/>
<organism evidence="1 2">
    <name type="scientific">Halovivax asiaticus JCM 14624</name>
    <dbReference type="NCBI Taxonomy" id="1227490"/>
    <lineage>
        <taxon>Archaea</taxon>
        <taxon>Methanobacteriati</taxon>
        <taxon>Methanobacteriota</taxon>
        <taxon>Stenosarchaea group</taxon>
        <taxon>Halobacteria</taxon>
        <taxon>Halobacteriales</taxon>
        <taxon>Natrialbaceae</taxon>
        <taxon>Halovivax</taxon>
    </lineage>
</organism>
<accession>M0BC34</accession>
<keyword evidence="2" id="KW-1185">Reference proteome</keyword>
<dbReference type="EMBL" id="AOIQ01000021">
    <property type="protein sequence ID" value="ELZ08471.1"/>
    <property type="molecule type" value="Genomic_DNA"/>
</dbReference>
<dbReference type="AlphaFoldDB" id="M0BC34"/>
<reference evidence="1 2" key="1">
    <citation type="journal article" date="2014" name="PLoS Genet.">
        <title>Phylogenetically driven sequencing of extremely halophilic archaea reveals strategies for static and dynamic osmo-response.</title>
        <authorList>
            <person name="Becker E.A."/>
            <person name="Seitzer P.M."/>
            <person name="Tritt A."/>
            <person name="Larsen D."/>
            <person name="Krusor M."/>
            <person name="Yao A.I."/>
            <person name="Wu D."/>
            <person name="Madern D."/>
            <person name="Eisen J.A."/>
            <person name="Darling A.E."/>
            <person name="Facciotti M.T."/>
        </authorList>
    </citation>
    <scope>NUCLEOTIDE SEQUENCE [LARGE SCALE GENOMIC DNA]</scope>
    <source>
        <strain evidence="1 2">JCM 14624</strain>
    </source>
</reference>
<comment type="caution">
    <text evidence="1">The sequence shown here is derived from an EMBL/GenBank/DDBJ whole genome shotgun (WGS) entry which is preliminary data.</text>
</comment>
<gene>
    <name evidence="1" type="ORF">C479_14068</name>
</gene>
<evidence type="ECO:0000313" key="2">
    <source>
        <dbReference type="Proteomes" id="UP000011560"/>
    </source>
</evidence>
<sequence>MATVSVTAISFCLLMPREPSDGGIRVKVDERFHPVSGSFAAKFTSRLIFLRFSGVLSSTRDIFLRVSDVFDFDREQAGQ</sequence>
<name>M0BC34_9EURY</name>
<dbReference type="Proteomes" id="UP000011560">
    <property type="component" value="Unassembled WGS sequence"/>
</dbReference>